<name>A0AAV5RT80_MAUHU</name>
<protein>
    <submittedName>
        <fullName evidence="2">Uncharacterized protein</fullName>
    </submittedName>
</protein>
<evidence type="ECO:0000256" key="1">
    <source>
        <dbReference type="SAM" id="MobiDB-lite"/>
    </source>
</evidence>
<dbReference type="AlphaFoldDB" id="A0AAV5RT80"/>
<dbReference type="PANTHER" id="PTHR47349">
    <property type="entry name" value="CHROMOSOME 8, WHOLE GENOME SHOTGUN SEQUENCE"/>
    <property type="match status" value="1"/>
</dbReference>
<keyword evidence="3" id="KW-1185">Reference proteome</keyword>
<dbReference type="PANTHER" id="PTHR47349:SF1">
    <property type="entry name" value="AER328WP"/>
    <property type="match status" value="1"/>
</dbReference>
<dbReference type="EMBL" id="BTGD01000003">
    <property type="protein sequence ID" value="GMM54736.1"/>
    <property type="molecule type" value="Genomic_DNA"/>
</dbReference>
<feature type="compositionally biased region" description="Low complexity" evidence="1">
    <location>
        <begin position="44"/>
        <end position="59"/>
    </location>
</feature>
<accession>A0AAV5RT80</accession>
<gene>
    <name evidence="2" type="ORF">DAKH74_013520</name>
</gene>
<sequence>MSEETSNLDDSQINPIPQQPARSWFGWWGGNNASQSETQEETSTEQPQSKNDNNQSQQNGGWYNGIVSTMSSIPLPNLRSRVQTVNVDDSTRYSQLETDQIEFLEEEALKVILEHQHSWCWFENLTDLDKDPQSWTQHPGVASVYDTGSGRCPLPLPKYPMDTHPGYHVYIKNSLLLPQESPCEIYHTEPLRTVIATGFKDYYNFPNGKHLYLKKSREVLSQTRKVIILSVVGWLPEKYEKLTLGEQRTAQYLSKKLAQSIKDETSSEILSLSFECPLDSKPIEDVFEECILLLRHWKNIFKGADAIYLVGVYHSVPLIIMLAKYLLDRCDELGFTPETHVGLLGIESCIQGYRFWDHSIDSSLTTDKDSETAESDYSKLQQSKEKMLFQGLHKNEEDILSKIKNYRDINSKESKMVQKDLDWLLFNWDRFRLSLVGKLYDNFLTVTQKLAIDYSHPKIIRNVWCDGQYFEMDSKHPEELNLPDYIMKTPRFEYDLTIPDKRKFELSLIDNFLLTQNLGKEEFVPILKLLSPFFISRSYNPNTIVSSLKKQRQNASRQWFQQMQAKWNTIEPTFEENFSFNELPESISTVHSFLEYTQYLTMKSPDLLQTYSEIYDDDLVFKNFIENTILTRNPLTKKHLTVLRDNLNPTSILNTVNQYDLVWKFHEALGNFVKMRNVPNQDYPKCLHFTIALDSILWRTVYNDPKRFQRNTGEARLRLKHLWESYQTWDPPTRGLIHLKNVLSVLSSYDDVHQLINDVKAT</sequence>
<dbReference type="Proteomes" id="UP001377567">
    <property type="component" value="Unassembled WGS sequence"/>
</dbReference>
<reference evidence="2 3" key="1">
    <citation type="journal article" date="2023" name="Elife">
        <title>Identification of key yeast species and microbe-microbe interactions impacting larval growth of Drosophila in the wild.</title>
        <authorList>
            <person name="Mure A."/>
            <person name="Sugiura Y."/>
            <person name="Maeda R."/>
            <person name="Honda K."/>
            <person name="Sakurai N."/>
            <person name="Takahashi Y."/>
            <person name="Watada M."/>
            <person name="Katoh T."/>
            <person name="Gotoh A."/>
            <person name="Gotoh Y."/>
            <person name="Taniguchi I."/>
            <person name="Nakamura K."/>
            <person name="Hayashi T."/>
            <person name="Katayama T."/>
            <person name="Uemura T."/>
            <person name="Hattori Y."/>
        </authorList>
    </citation>
    <scope>NUCLEOTIDE SEQUENCE [LARGE SCALE GENOMIC DNA]</scope>
    <source>
        <strain evidence="2 3">KH-74</strain>
    </source>
</reference>
<feature type="region of interest" description="Disordered" evidence="1">
    <location>
        <begin position="1"/>
        <end position="65"/>
    </location>
</feature>
<organism evidence="2 3">
    <name type="scientific">Maudiozyma humilis</name>
    <name type="common">Sour dough yeast</name>
    <name type="synonym">Kazachstania humilis</name>
    <dbReference type="NCBI Taxonomy" id="51915"/>
    <lineage>
        <taxon>Eukaryota</taxon>
        <taxon>Fungi</taxon>
        <taxon>Dikarya</taxon>
        <taxon>Ascomycota</taxon>
        <taxon>Saccharomycotina</taxon>
        <taxon>Saccharomycetes</taxon>
        <taxon>Saccharomycetales</taxon>
        <taxon>Saccharomycetaceae</taxon>
        <taxon>Maudiozyma</taxon>
    </lineage>
</organism>
<evidence type="ECO:0000313" key="3">
    <source>
        <dbReference type="Proteomes" id="UP001377567"/>
    </source>
</evidence>
<dbReference type="InterPro" id="IPR058934">
    <property type="entry name" value="YMC020W-like"/>
</dbReference>
<comment type="caution">
    <text evidence="2">The sequence shown here is derived from an EMBL/GenBank/DDBJ whole genome shotgun (WGS) entry which is preliminary data.</text>
</comment>
<evidence type="ECO:0000313" key="2">
    <source>
        <dbReference type="EMBL" id="GMM54736.1"/>
    </source>
</evidence>
<proteinExistence type="predicted"/>